<accession>A0A1V6Q651</accession>
<dbReference type="EMBL" id="MDYN01000013">
    <property type="protein sequence ID" value="OQD84382.1"/>
    <property type="molecule type" value="Genomic_DNA"/>
</dbReference>
<dbReference type="OrthoDB" id="5223508at2759"/>
<evidence type="ECO:0000313" key="3">
    <source>
        <dbReference type="EMBL" id="OQD84382.1"/>
    </source>
</evidence>
<keyword evidence="4" id="KW-1185">Reference proteome</keyword>
<organism evidence="3 4">
    <name type="scientific">Penicillium antarcticum</name>
    <dbReference type="NCBI Taxonomy" id="416450"/>
    <lineage>
        <taxon>Eukaryota</taxon>
        <taxon>Fungi</taxon>
        <taxon>Dikarya</taxon>
        <taxon>Ascomycota</taxon>
        <taxon>Pezizomycotina</taxon>
        <taxon>Eurotiomycetes</taxon>
        <taxon>Eurotiomycetidae</taxon>
        <taxon>Eurotiales</taxon>
        <taxon>Aspergillaceae</taxon>
        <taxon>Penicillium</taxon>
    </lineage>
</organism>
<sequence length="288" mass="32971">MSVLRSSRTASVQVRGFTTSSNLRVGPESPQFIDVPKIVQPGNPVRPHVKGTLPVPRELFPSRRTDKPKKAYIDAATPTPKSERTVSPTSSNPEKQEWKFHMAELRRQNLREGLTSLFQRKQKADNKMIARSLENQRRRDQILQQPMREDERLTRPSVIQEMQPRKQGIIPDPNREERLALSQARLEAKQAQKEAERQEHLHSLYMNARTFITTEEQLAAEIDRVFPEGENVAWRNDHQPGENIWNLGNPPTVSSLAGKTRKAGETARWDIVQERVKKLGEEITGGKI</sequence>
<evidence type="ECO:0000256" key="1">
    <source>
        <dbReference type="SAM" id="Coils"/>
    </source>
</evidence>
<feature type="compositionally biased region" description="Basic and acidic residues" evidence="2">
    <location>
        <begin position="60"/>
        <end position="72"/>
    </location>
</feature>
<dbReference type="STRING" id="416450.A0A1V6Q651"/>
<dbReference type="AlphaFoldDB" id="A0A1V6Q651"/>
<evidence type="ECO:0000256" key="2">
    <source>
        <dbReference type="SAM" id="MobiDB-lite"/>
    </source>
</evidence>
<keyword evidence="1" id="KW-0175">Coiled coil</keyword>
<dbReference type="CDD" id="cd23703">
    <property type="entry name" value="mS26_PET12"/>
    <property type="match status" value="1"/>
</dbReference>
<evidence type="ECO:0000313" key="4">
    <source>
        <dbReference type="Proteomes" id="UP000191672"/>
    </source>
</evidence>
<dbReference type="Pfam" id="PF26163">
    <property type="entry name" value="mS26"/>
    <property type="match status" value="1"/>
</dbReference>
<proteinExistence type="predicted"/>
<feature type="coiled-coil region" evidence="1">
    <location>
        <begin position="174"/>
        <end position="201"/>
    </location>
</feature>
<dbReference type="InterPro" id="IPR058940">
    <property type="entry name" value="mS26_fungi"/>
</dbReference>
<comment type="caution">
    <text evidence="3">The sequence shown here is derived from an EMBL/GenBank/DDBJ whole genome shotgun (WGS) entry which is preliminary data.</text>
</comment>
<dbReference type="Proteomes" id="UP000191672">
    <property type="component" value="Unassembled WGS sequence"/>
</dbReference>
<feature type="region of interest" description="Disordered" evidence="2">
    <location>
        <begin position="43"/>
        <end position="96"/>
    </location>
</feature>
<name>A0A1V6Q651_9EURO</name>
<reference evidence="4" key="1">
    <citation type="journal article" date="2017" name="Nat. Microbiol.">
        <title>Global analysis of biosynthetic gene clusters reveals vast potential of secondary metabolite production in Penicillium species.</title>
        <authorList>
            <person name="Nielsen J.C."/>
            <person name="Grijseels S."/>
            <person name="Prigent S."/>
            <person name="Ji B."/>
            <person name="Dainat J."/>
            <person name="Nielsen K.F."/>
            <person name="Frisvad J.C."/>
            <person name="Workman M."/>
            <person name="Nielsen J."/>
        </authorList>
    </citation>
    <scope>NUCLEOTIDE SEQUENCE [LARGE SCALE GENOMIC DNA]</scope>
    <source>
        <strain evidence="4">IBT 31811</strain>
    </source>
</reference>
<gene>
    <name evidence="3" type="ORF">PENANT_c013G10683</name>
</gene>
<protein>
    <submittedName>
        <fullName evidence="3">Uncharacterized protein</fullName>
    </submittedName>
</protein>